<dbReference type="AlphaFoldDB" id="A0AAD7LPL0"/>
<evidence type="ECO:0000313" key="1">
    <source>
        <dbReference type="EMBL" id="KAJ7961792.1"/>
    </source>
</evidence>
<accession>A0AAD7LPL0</accession>
<evidence type="ECO:0000313" key="2">
    <source>
        <dbReference type="Proteomes" id="UP001163823"/>
    </source>
</evidence>
<organism evidence="1 2">
    <name type="scientific">Quillaja saponaria</name>
    <name type="common">Soap bark tree</name>
    <dbReference type="NCBI Taxonomy" id="32244"/>
    <lineage>
        <taxon>Eukaryota</taxon>
        <taxon>Viridiplantae</taxon>
        <taxon>Streptophyta</taxon>
        <taxon>Embryophyta</taxon>
        <taxon>Tracheophyta</taxon>
        <taxon>Spermatophyta</taxon>
        <taxon>Magnoliopsida</taxon>
        <taxon>eudicotyledons</taxon>
        <taxon>Gunneridae</taxon>
        <taxon>Pentapetalae</taxon>
        <taxon>rosids</taxon>
        <taxon>fabids</taxon>
        <taxon>Fabales</taxon>
        <taxon>Quillajaceae</taxon>
        <taxon>Quillaja</taxon>
    </lineage>
</organism>
<comment type="caution">
    <text evidence="1">The sequence shown here is derived from an EMBL/GenBank/DDBJ whole genome shotgun (WGS) entry which is preliminary data.</text>
</comment>
<proteinExistence type="predicted"/>
<dbReference type="EMBL" id="JARAOO010000007">
    <property type="protein sequence ID" value="KAJ7961792.1"/>
    <property type="molecule type" value="Genomic_DNA"/>
</dbReference>
<reference evidence="1" key="1">
    <citation type="journal article" date="2023" name="Science">
        <title>Elucidation of the pathway for biosynthesis of saponin adjuvants from the soapbark tree.</title>
        <authorList>
            <person name="Reed J."/>
            <person name="Orme A."/>
            <person name="El-Demerdash A."/>
            <person name="Owen C."/>
            <person name="Martin L.B.B."/>
            <person name="Misra R.C."/>
            <person name="Kikuchi S."/>
            <person name="Rejzek M."/>
            <person name="Martin A.C."/>
            <person name="Harkess A."/>
            <person name="Leebens-Mack J."/>
            <person name="Louveau T."/>
            <person name="Stephenson M.J."/>
            <person name="Osbourn A."/>
        </authorList>
    </citation>
    <scope>NUCLEOTIDE SEQUENCE</scope>
    <source>
        <strain evidence="1">S10</strain>
    </source>
</reference>
<dbReference type="Proteomes" id="UP001163823">
    <property type="component" value="Chromosome 7"/>
</dbReference>
<keyword evidence="2" id="KW-1185">Reference proteome</keyword>
<dbReference type="KEGG" id="qsa:O6P43_017098"/>
<gene>
    <name evidence="1" type="ORF">O6P43_017098</name>
</gene>
<protein>
    <submittedName>
        <fullName evidence="1">Disease resistance protein (TIR-NBS-LRR class)</fullName>
    </submittedName>
</protein>
<sequence>MKQGWPADDLSEIFFPGAKISEWFIYKDEGPSVFFEAPHVIDGSMTGFTIGIVYLSCQDTMSSDYLTTTILIINHTKGTIQISKQVTQGAVISHEDQLWEGILSNIEGGDEVEIIVHFGHQFAVRKTAVYLAYSGPIDEEMIEYVAGPSNYWLDQQLENQGSSVAPTPSIELELIEDEQQLHNTQSCKTGCRLGDVWNFALILSWY</sequence>
<name>A0AAD7LPL0_QUISA</name>